<name>A0A9P8RMA5_9PEZI</name>
<dbReference type="AlphaFoldDB" id="A0A9P8RMA5"/>
<gene>
    <name evidence="1" type="ORF">BKA67DRAFT_586408</name>
</gene>
<dbReference type="EMBL" id="JAGPXC010000011">
    <property type="protein sequence ID" value="KAH6645731.1"/>
    <property type="molecule type" value="Genomic_DNA"/>
</dbReference>
<dbReference type="Proteomes" id="UP000758603">
    <property type="component" value="Unassembled WGS sequence"/>
</dbReference>
<evidence type="ECO:0000313" key="2">
    <source>
        <dbReference type="Proteomes" id="UP000758603"/>
    </source>
</evidence>
<comment type="caution">
    <text evidence="1">The sequence shown here is derived from an EMBL/GenBank/DDBJ whole genome shotgun (WGS) entry which is preliminary data.</text>
</comment>
<proteinExistence type="predicted"/>
<sequence length="85" mass="9692">MSNLDRGRFCDRMAVDRKCCLAIQEHHRHHGCWHQHNNGTQPLSSHVMTGHGFTLVSGMSEKPTSMPFFVLFTIQSPVLIGRVLY</sequence>
<reference evidence="1" key="1">
    <citation type="journal article" date="2021" name="Nat. Commun.">
        <title>Genetic determinants of endophytism in the Arabidopsis root mycobiome.</title>
        <authorList>
            <person name="Mesny F."/>
            <person name="Miyauchi S."/>
            <person name="Thiergart T."/>
            <person name="Pickel B."/>
            <person name="Atanasova L."/>
            <person name="Karlsson M."/>
            <person name="Huettel B."/>
            <person name="Barry K.W."/>
            <person name="Haridas S."/>
            <person name="Chen C."/>
            <person name="Bauer D."/>
            <person name="Andreopoulos W."/>
            <person name="Pangilinan J."/>
            <person name="LaButti K."/>
            <person name="Riley R."/>
            <person name="Lipzen A."/>
            <person name="Clum A."/>
            <person name="Drula E."/>
            <person name="Henrissat B."/>
            <person name="Kohler A."/>
            <person name="Grigoriev I.V."/>
            <person name="Martin F.M."/>
            <person name="Hacquard S."/>
        </authorList>
    </citation>
    <scope>NUCLEOTIDE SEQUENCE</scope>
    <source>
        <strain evidence="1">MPI-SDFR-AT-0073</strain>
    </source>
</reference>
<evidence type="ECO:0000313" key="1">
    <source>
        <dbReference type="EMBL" id="KAH6645731.1"/>
    </source>
</evidence>
<dbReference type="GeneID" id="70133141"/>
<dbReference type="RefSeq" id="XP_045952245.1">
    <property type="nucleotide sequence ID" value="XM_046104250.1"/>
</dbReference>
<accession>A0A9P8RMA5</accession>
<protein>
    <submittedName>
        <fullName evidence="1">Uncharacterized protein</fullName>
    </submittedName>
</protein>
<organism evidence="1 2">
    <name type="scientific">Truncatella angustata</name>
    <dbReference type="NCBI Taxonomy" id="152316"/>
    <lineage>
        <taxon>Eukaryota</taxon>
        <taxon>Fungi</taxon>
        <taxon>Dikarya</taxon>
        <taxon>Ascomycota</taxon>
        <taxon>Pezizomycotina</taxon>
        <taxon>Sordariomycetes</taxon>
        <taxon>Xylariomycetidae</taxon>
        <taxon>Amphisphaeriales</taxon>
        <taxon>Sporocadaceae</taxon>
        <taxon>Truncatella</taxon>
    </lineage>
</organism>
<keyword evidence="2" id="KW-1185">Reference proteome</keyword>